<proteinExistence type="predicted"/>
<evidence type="ECO:0000313" key="3">
    <source>
        <dbReference type="Proteomes" id="UP001279734"/>
    </source>
</evidence>
<dbReference type="EMBL" id="BSYO01000035">
    <property type="protein sequence ID" value="GMH28908.1"/>
    <property type="molecule type" value="Genomic_DNA"/>
</dbReference>
<protein>
    <submittedName>
        <fullName evidence="2">Uncharacterized protein</fullName>
    </submittedName>
</protein>
<keyword evidence="3" id="KW-1185">Reference proteome</keyword>
<gene>
    <name evidence="2" type="ORF">Nepgr_030751</name>
</gene>
<dbReference type="Proteomes" id="UP001279734">
    <property type="component" value="Unassembled WGS sequence"/>
</dbReference>
<reference evidence="2" key="1">
    <citation type="submission" date="2023-05" db="EMBL/GenBank/DDBJ databases">
        <title>Nepenthes gracilis genome sequencing.</title>
        <authorList>
            <person name="Fukushima K."/>
        </authorList>
    </citation>
    <scope>NUCLEOTIDE SEQUENCE</scope>
    <source>
        <strain evidence="2">SING2019-196</strain>
    </source>
</reference>
<comment type="caution">
    <text evidence="2">The sequence shown here is derived from an EMBL/GenBank/DDBJ whole genome shotgun (WGS) entry which is preliminary data.</text>
</comment>
<feature type="region of interest" description="Disordered" evidence="1">
    <location>
        <begin position="80"/>
        <end position="99"/>
    </location>
</feature>
<evidence type="ECO:0000313" key="2">
    <source>
        <dbReference type="EMBL" id="GMH28908.1"/>
    </source>
</evidence>
<dbReference type="AlphaFoldDB" id="A0AAD3TFC6"/>
<sequence length="111" mass="12216">MTEDVLGTRAASSADQAKARAATHFEIYEPPALVVDEVVHESEVVADVQEAEEVVEEAVEAREVEAEEIAAIVDVAQTSGQLEPTVQREEESPRQRPFSKMHPLVFFDPSL</sequence>
<name>A0AAD3TFC6_NEPGR</name>
<accession>A0AAD3TFC6</accession>
<organism evidence="2 3">
    <name type="scientific">Nepenthes gracilis</name>
    <name type="common">Slender pitcher plant</name>
    <dbReference type="NCBI Taxonomy" id="150966"/>
    <lineage>
        <taxon>Eukaryota</taxon>
        <taxon>Viridiplantae</taxon>
        <taxon>Streptophyta</taxon>
        <taxon>Embryophyta</taxon>
        <taxon>Tracheophyta</taxon>
        <taxon>Spermatophyta</taxon>
        <taxon>Magnoliopsida</taxon>
        <taxon>eudicotyledons</taxon>
        <taxon>Gunneridae</taxon>
        <taxon>Pentapetalae</taxon>
        <taxon>Caryophyllales</taxon>
        <taxon>Nepenthaceae</taxon>
        <taxon>Nepenthes</taxon>
    </lineage>
</organism>
<evidence type="ECO:0000256" key="1">
    <source>
        <dbReference type="SAM" id="MobiDB-lite"/>
    </source>
</evidence>